<dbReference type="Gene3D" id="2.60.200.20">
    <property type="match status" value="1"/>
</dbReference>
<evidence type="ECO:0000313" key="3">
    <source>
        <dbReference type="EMBL" id="PMB24879.1"/>
    </source>
</evidence>
<organism evidence="3 4">
    <name type="scientific">Fischerella thermalis CCMEE 5318</name>
    <dbReference type="NCBI Taxonomy" id="2019666"/>
    <lineage>
        <taxon>Bacteria</taxon>
        <taxon>Bacillati</taxon>
        <taxon>Cyanobacteriota</taxon>
        <taxon>Cyanophyceae</taxon>
        <taxon>Nostocales</taxon>
        <taxon>Hapalosiphonaceae</taxon>
        <taxon>Fischerella</taxon>
    </lineage>
</organism>
<accession>A0A2N6LJW2</accession>
<sequence length="267" mass="29357">MQNLGTLQLTGLNLELFHVQTSTSFAIPTQSAVIRIGKPNEKINPDIDVSALPDADIVSRLHAEIQIEGNKYYIEDLGSSNGTYLNNTKLEPGTRYPLNLGDKINLAQEEKVTFIFQNRQQHQTNNIYISNPTVFQPHNTNINQKHKVDRTSKLLGSALMIAGIIIFASSTQIGIFVRLPGVLLCVVGVAILIWGRINPIFGLLLILGGIGVIVFTGGVFASVNFLAFLISSALLAVGYLLFSTGKVGKYDLQTLKELIKQQRRLKK</sequence>
<evidence type="ECO:0000259" key="2">
    <source>
        <dbReference type="PROSITE" id="PS50006"/>
    </source>
</evidence>
<feature type="transmembrane region" description="Helical" evidence="1">
    <location>
        <begin position="175"/>
        <end position="194"/>
    </location>
</feature>
<dbReference type="AlphaFoldDB" id="A0A2N6LJW2"/>
<comment type="caution">
    <text evidence="3">The sequence shown here is derived from an EMBL/GenBank/DDBJ whole genome shotgun (WGS) entry which is preliminary data.</text>
</comment>
<dbReference type="SUPFAM" id="SSF49879">
    <property type="entry name" value="SMAD/FHA domain"/>
    <property type="match status" value="1"/>
</dbReference>
<gene>
    <name evidence="3" type="ORF">CEN46_06855</name>
</gene>
<dbReference type="InterPro" id="IPR000253">
    <property type="entry name" value="FHA_dom"/>
</dbReference>
<feature type="transmembrane region" description="Helical" evidence="1">
    <location>
        <begin position="225"/>
        <end position="242"/>
    </location>
</feature>
<reference evidence="3 4" key="1">
    <citation type="submission" date="2017-07" db="EMBL/GenBank/DDBJ databases">
        <title>Genomes of Fischerella (Mastigocladus) sp. strains.</title>
        <authorList>
            <person name="Miller S.R."/>
        </authorList>
    </citation>
    <scope>NUCLEOTIDE SEQUENCE [LARGE SCALE GENOMIC DNA]</scope>
    <source>
        <strain evidence="3 4">CCMEE 5318</strain>
    </source>
</reference>
<dbReference type="RefSeq" id="WP_102180967.1">
    <property type="nucleotide sequence ID" value="NZ_NMQE01000186.1"/>
</dbReference>
<dbReference type="PROSITE" id="PS50006">
    <property type="entry name" value="FHA_DOMAIN"/>
    <property type="match status" value="1"/>
</dbReference>
<feature type="transmembrane region" description="Helical" evidence="1">
    <location>
        <begin position="201"/>
        <end position="219"/>
    </location>
</feature>
<dbReference type="PANTHER" id="PTHR23308">
    <property type="entry name" value="NUCLEAR INHIBITOR OF PROTEIN PHOSPHATASE-1"/>
    <property type="match status" value="1"/>
</dbReference>
<keyword evidence="1" id="KW-1133">Transmembrane helix</keyword>
<feature type="transmembrane region" description="Helical" evidence="1">
    <location>
        <begin position="152"/>
        <end position="169"/>
    </location>
</feature>
<dbReference type="CDD" id="cd00060">
    <property type="entry name" value="FHA"/>
    <property type="match status" value="1"/>
</dbReference>
<protein>
    <submittedName>
        <fullName evidence="3">Phosphopeptide-binding protein</fullName>
    </submittedName>
</protein>
<feature type="domain" description="FHA" evidence="2">
    <location>
        <begin position="34"/>
        <end position="90"/>
    </location>
</feature>
<dbReference type="SMART" id="SM00240">
    <property type="entry name" value="FHA"/>
    <property type="match status" value="1"/>
</dbReference>
<evidence type="ECO:0000313" key="4">
    <source>
        <dbReference type="Proteomes" id="UP000235081"/>
    </source>
</evidence>
<dbReference type="Proteomes" id="UP000235081">
    <property type="component" value="Unassembled WGS sequence"/>
</dbReference>
<dbReference type="EMBL" id="NMQE01000186">
    <property type="protein sequence ID" value="PMB24879.1"/>
    <property type="molecule type" value="Genomic_DNA"/>
</dbReference>
<dbReference type="InterPro" id="IPR008984">
    <property type="entry name" value="SMAD_FHA_dom_sf"/>
</dbReference>
<proteinExistence type="predicted"/>
<dbReference type="Pfam" id="PF00498">
    <property type="entry name" value="FHA"/>
    <property type="match status" value="1"/>
</dbReference>
<keyword evidence="1" id="KW-0812">Transmembrane</keyword>
<evidence type="ECO:0000256" key="1">
    <source>
        <dbReference type="SAM" id="Phobius"/>
    </source>
</evidence>
<name>A0A2N6LJW2_9CYAN</name>
<dbReference type="InterPro" id="IPR050923">
    <property type="entry name" value="Cell_Proc_Reg/RNA_Proc"/>
</dbReference>
<keyword evidence="1" id="KW-0472">Membrane</keyword>